<protein>
    <submittedName>
        <fullName evidence="1">Uncharacterized protein</fullName>
    </submittedName>
</protein>
<reference evidence="1 2" key="1">
    <citation type="submission" date="2018-06" db="EMBL/GenBank/DDBJ databases">
        <authorList>
            <consortium name="Pathogen Informatics"/>
            <person name="Doyle S."/>
        </authorList>
    </citation>
    <scope>NUCLEOTIDE SEQUENCE [LARGE SCALE GENOMIC DNA]</scope>
    <source>
        <strain evidence="1 2">NCTC10588</strain>
    </source>
</reference>
<proteinExistence type="predicted"/>
<dbReference type="InterPro" id="IPR054204">
    <property type="entry name" value="DUF6909"/>
</dbReference>
<evidence type="ECO:0000313" key="1">
    <source>
        <dbReference type="EMBL" id="STD03384.1"/>
    </source>
</evidence>
<organism evidence="1 2">
    <name type="scientific">Elizabethkingia anophelis</name>
    <dbReference type="NCBI Taxonomy" id="1117645"/>
    <lineage>
        <taxon>Bacteria</taxon>
        <taxon>Pseudomonadati</taxon>
        <taxon>Bacteroidota</taxon>
        <taxon>Flavobacteriia</taxon>
        <taxon>Flavobacteriales</taxon>
        <taxon>Weeksellaceae</taxon>
        <taxon>Elizabethkingia</taxon>
    </lineage>
</organism>
<name>A0A7Z7LVT8_9FLAO</name>
<gene>
    <name evidence="1" type="ORF">NCTC10588_01946</name>
</gene>
<sequence>MVQRIENFHGMRISPIFAKRNSMVNSRARETTEAIERIYVSMRHLFYRGFFKPGGISGEALRKLLMIIQPEIYGSMGNPNKVELNGLLYVLDRLPEGIEECAFIHLTSDEGFEKGSFDPIVPKKRRRNCYRIDEHQMNIEVLLGRSEIYDILTHLTFLYLEADKIRDIGFDMNEGGRPKRVWKIIEEVALGEKKFSRKEKEVALVHLSALLGRPFDETLEAYNNFGDDDNPDRLFKIIYWLGQVSLEDWKESREREIYFSSILQERVGHHFFGEKWANNVKRVLVENNLHERPLHIISANMHSVQNMLFANDALNKKVTKEVDYLLYQKISNTKELRDKISDYAQSKSVIYIDDDSGSNIDVQIIDLAKTDLKNSPLGHYKYSGDDVIMVFDYAFGEQAFEVMDELLRPFETNNITFKMNVKSVSVMGKAGILTGGKGDIMIPTSHIFEGTADNYVFKNALSKDDFTDNELKAFEGSMITVLGTSLQNKDILSYFMTTSWKAVGLEMEGAHYQKAIQIASKIRNHIEEDLFVIYAYYASDNPLETGSTLSSGGLGLTGVKPTYLITLRILEKIIEKASQKKIK</sequence>
<dbReference type="Proteomes" id="UP000254876">
    <property type="component" value="Unassembled WGS sequence"/>
</dbReference>
<comment type="caution">
    <text evidence="1">The sequence shown here is derived from an EMBL/GenBank/DDBJ whole genome shotgun (WGS) entry which is preliminary data.</text>
</comment>
<dbReference type="Pfam" id="PF21850">
    <property type="entry name" value="DUF6909"/>
    <property type="match status" value="2"/>
</dbReference>
<accession>A0A7Z7LVT8</accession>
<dbReference type="EMBL" id="UFYD01000001">
    <property type="protein sequence ID" value="STD03384.1"/>
    <property type="molecule type" value="Genomic_DNA"/>
</dbReference>
<dbReference type="AlphaFoldDB" id="A0A7Z7LVT8"/>
<evidence type="ECO:0000313" key="2">
    <source>
        <dbReference type="Proteomes" id="UP000254876"/>
    </source>
</evidence>